<keyword evidence="4" id="KW-1185">Reference proteome</keyword>
<dbReference type="SUPFAM" id="SSF55681">
    <property type="entry name" value="Class II aaRS and biotin synthetases"/>
    <property type="match status" value="1"/>
</dbReference>
<dbReference type="InterPro" id="IPR004516">
    <property type="entry name" value="HisRS/HisZ"/>
</dbReference>
<evidence type="ECO:0000313" key="3">
    <source>
        <dbReference type="EMBL" id="OMO56111.1"/>
    </source>
</evidence>
<dbReference type="Proteomes" id="UP000188268">
    <property type="component" value="Unassembled WGS sequence"/>
</dbReference>
<comment type="catalytic activity">
    <reaction evidence="2">
        <text>tRNA(His) + L-histidine + ATP = L-histidyl-tRNA(His) + AMP + diphosphate + H(+)</text>
        <dbReference type="Rhea" id="RHEA:17313"/>
        <dbReference type="Rhea" id="RHEA-COMP:9665"/>
        <dbReference type="Rhea" id="RHEA-COMP:9689"/>
        <dbReference type="ChEBI" id="CHEBI:15378"/>
        <dbReference type="ChEBI" id="CHEBI:30616"/>
        <dbReference type="ChEBI" id="CHEBI:33019"/>
        <dbReference type="ChEBI" id="CHEBI:57595"/>
        <dbReference type="ChEBI" id="CHEBI:78442"/>
        <dbReference type="ChEBI" id="CHEBI:78527"/>
        <dbReference type="ChEBI" id="CHEBI:456215"/>
        <dbReference type="EC" id="6.1.1.21"/>
    </reaction>
</comment>
<evidence type="ECO:0000256" key="2">
    <source>
        <dbReference type="ARBA" id="ARBA00047639"/>
    </source>
</evidence>
<proteinExistence type="predicted"/>
<organism evidence="3 4">
    <name type="scientific">Corchorus capsularis</name>
    <name type="common">Jute</name>
    <dbReference type="NCBI Taxonomy" id="210143"/>
    <lineage>
        <taxon>Eukaryota</taxon>
        <taxon>Viridiplantae</taxon>
        <taxon>Streptophyta</taxon>
        <taxon>Embryophyta</taxon>
        <taxon>Tracheophyta</taxon>
        <taxon>Spermatophyta</taxon>
        <taxon>Magnoliopsida</taxon>
        <taxon>eudicotyledons</taxon>
        <taxon>Gunneridae</taxon>
        <taxon>Pentapetalae</taxon>
        <taxon>rosids</taxon>
        <taxon>malvids</taxon>
        <taxon>Malvales</taxon>
        <taxon>Malvaceae</taxon>
        <taxon>Grewioideae</taxon>
        <taxon>Apeibeae</taxon>
        <taxon>Corchorus</taxon>
    </lineage>
</organism>
<comment type="caution">
    <text evidence="3">The sequence shown here is derived from an EMBL/GenBank/DDBJ whole genome shotgun (WGS) entry which is preliminary data.</text>
</comment>
<dbReference type="EC" id="6.1.1.21" evidence="1"/>
<dbReference type="GO" id="GO:0004821">
    <property type="term" value="F:histidine-tRNA ligase activity"/>
    <property type="evidence" value="ECO:0007669"/>
    <property type="project" value="UniProtKB-EC"/>
</dbReference>
<protein>
    <recommendedName>
        <fullName evidence="1">histidine--tRNA ligase</fullName>
        <ecNumber evidence="1">6.1.1.21</ecNumber>
    </recommendedName>
</protein>
<dbReference type="Gene3D" id="3.30.930.10">
    <property type="entry name" value="Bira Bifunctional Protein, Domain 2"/>
    <property type="match status" value="1"/>
</dbReference>
<name>A0A1R3GDH0_COCAP</name>
<evidence type="ECO:0000313" key="4">
    <source>
        <dbReference type="Proteomes" id="UP000188268"/>
    </source>
</evidence>
<dbReference type="PANTHER" id="PTHR43707">
    <property type="entry name" value="HISTIDYL-TRNA SYNTHETASE"/>
    <property type="match status" value="1"/>
</dbReference>
<reference evidence="3 4" key="1">
    <citation type="submission" date="2013-09" db="EMBL/GenBank/DDBJ databases">
        <title>Corchorus capsularis genome sequencing.</title>
        <authorList>
            <person name="Alam M."/>
            <person name="Haque M.S."/>
            <person name="Islam M.S."/>
            <person name="Emdad E.M."/>
            <person name="Islam M.M."/>
            <person name="Ahmed B."/>
            <person name="Halim A."/>
            <person name="Hossen Q.M.M."/>
            <person name="Hossain M.Z."/>
            <person name="Ahmed R."/>
            <person name="Khan M.M."/>
            <person name="Islam R."/>
            <person name="Rashid M.M."/>
            <person name="Khan S.A."/>
            <person name="Rahman M.S."/>
            <person name="Alam M."/>
        </authorList>
    </citation>
    <scope>NUCLEOTIDE SEQUENCE [LARGE SCALE GENOMIC DNA]</scope>
    <source>
        <strain evidence="4">cv. CVL-1</strain>
        <tissue evidence="3">Whole seedling</tissue>
    </source>
</reference>
<evidence type="ECO:0000256" key="1">
    <source>
        <dbReference type="ARBA" id="ARBA00012815"/>
    </source>
</evidence>
<dbReference type="GO" id="GO:0005737">
    <property type="term" value="C:cytoplasm"/>
    <property type="evidence" value="ECO:0007669"/>
    <property type="project" value="InterPro"/>
</dbReference>
<dbReference type="GO" id="GO:0006427">
    <property type="term" value="P:histidyl-tRNA aminoacylation"/>
    <property type="evidence" value="ECO:0007669"/>
    <property type="project" value="TreeGrafter"/>
</dbReference>
<dbReference type="Gramene" id="OMO56111">
    <property type="protein sequence ID" value="OMO56111"/>
    <property type="gene ID" value="CCACVL1_26736"/>
</dbReference>
<dbReference type="InterPro" id="IPR045864">
    <property type="entry name" value="aa-tRNA-synth_II/BPL/LPL"/>
</dbReference>
<gene>
    <name evidence="3" type="ORF">CCACVL1_26736</name>
</gene>
<sequence length="302" mass="33098">MLVSVPVELRQCVGLVELSLEHNKLDHPLLDFRVMAELQILRLFSNPLDSCLRSCHCTSFITCPLALSRLWLMKISLNMLIKTQAECLSLYIPFFVLTPPFASLCTGQDNNARLVDVDLISMSHAPEELVPTLQVVVTLAFVSDTFAQKMLNKDVSCAHENPEGFDREGKLRPICGGGRFDRLLSTFGGEDIPACGSGFGDAVIVEEGVLGGSDDLMFGRDNQAASGKVLPTTILGTPQSFDVEPSQPETKNNTVDEIEGIEVEESVSADNVHLLDKFLPPPPKAKCSEDLQVKSPFYVRDC</sequence>
<dbReference type="OrthoDB" id="1906957at2759"/>
<dbReference type="EMBL" id="AWWV01014532">
    <property type="protein sequence ID" value="OMO56111.1"/>
    <property type="molecule type" value="Genomic_DNA"/>
</dbReference>
<dbReference type="AlphaFoldDB" id="A0A1R3GDH0"/>
<accession>A0A1R3GDH0</accession>
<dbReference type="STRING" id="210143.A0A1R3GDH0"/>
<dbReference type="PANTHER" id="PTHR43707:SF1">
    <property type="entry name" value="HISTIDINE--TRNA LIGASE, MITOCHONDRIAL-RELATED"/>
    <property type="match status" value="1"/>
</dbReference>